<gene>
    <name evidence="2" type="ORF">MATL_G00022180</name>
</gene>
<protein>
    <submittedName>
        <fullName evidence="2">Uncharacterized protein</fullName>
    </submittedName>
</protein>
<proteinExistence type="predicted"/>
<name>A0A9D3QCA1_MEGAT</name>
<organism evidence="2 3">
    <name type="scientific">Megalops atlanticus</name>
    <name type="common">Tarpon</name>
    <name type="synonym">Clupea gigantea</name>
    <dbReference type="NCBI Taxonomy" id="7932"/>
    <lineage>
        <taxon>Eukaryota</taxon>
        <taxon>Metazoa</taxon>
        <taxon>Chordata</taxon>
        <taxon>Craniata</taxon>
        <taxon>Vertebrata</taxon>
        <taxon>Euteleostomi</taxon>
        <taxon>Actinopterygii</taxon>
        <taxon>Neopterygii</taxon>
        <taxon>Teleostei</taxon>
        <taxon>Elopiformes</taxon>
        <taxon>Megalopidae</taxon>
        <taxon>Megalops</taxon>
    </lineage>
</organism>
<comment type="caution">
    <text evidence="2">The sequence shown here is derived from an EMBL/GenBank/DDBJ whole genome shotgun (WGS) entry which is preliminary data.</text>
</comment>
<feature type="compositionally biased region" description="Basic and acidic residues" evidence="1">
    <location>
        <begin position="78"/>
        <end position="91"/>
    </location>
</feature>
<keyword evidence="3" id="KW-1185">Reference proteome</keyword>
<evidence type="ECO:0000313" key="2">
    <source>
        <dbReference type="EMBL" id="KAG7487347.1"/>
    </source>
</evidence>
<evidence type="ECO:0000256" key="1">
    <source>
        <dbReference type="SAM" id="MobiDB-lite"/>
    </source>
</evidence>
<sequence length="140" mass="15320">MYHQFDRTMHPRQSILKHILTLRETSRELEDSARDLEAKLRKLGVSDPSLDVRAPPAYSAPPPRPDSLILGAPLSCKEAQREEGEREEGREGAPACSDGERTVEGSSATEKAYGELQGSFGSKPEPSLVSLELGVARMTC</sequence>
<accession>A0A9D3QCA1</accession>
<evidence type="ECO:0000313" key="3">
    <source>
        <dbReference type="Proteomes" id="UP001046870"/>
    </source>
</evidence>
<dbReference type="Proteomes" id="UP001046870">
    <property type="component" value="Chromosome 2"/>
</dbReference>
<dbReference type="OrthoDB" id="271628at2759"/>
<dbReference type="EMBL" id="JAFDVH010000002">
    <property type="protein sequence ID" value="KAG7487347.1"/>
    <property type="molecule type" value="Genomic_DNA"/>
</dbReference>
<feature type="region of interest" description="Disordered" evidence="1">
    <location>
        <begin position="43"/>
        <end position="126"/>
    </location>
</feature>
<reference evidence="2" key="1">
    <citation type="submission" date="2021-01" db="EMBL/GenBank/DDBJ databases">
        <authorList>
            <person name="Zahm M."/>
            <person name="Roques C."/>
            <person name="Cabau C."/>
            <person name="Klopp C."/>
            <person name="Donnadieu C."/>
            <person name="Jouanno E."/>
            <person name="Lampietro C."/>
            <person name="Louis A."/>
            <person name="Herpin A."/>
            <person name="Echchiki A."/>
            <person name="Berthelot C."/>
            <person name="Parey E."/>
            <person name="Roest-Crollius H."/>
            <person name="Braasch I."/>
            <person name="Postlethwait J."/>
            <person name="Bobe J."/>
            <person name="Montfort J."/>
            <person name="Bouchez O."/>
            <person name="Begum T."/>
            <person name="Mejri S."/>
            <person name="Adams A."/>
            <person name="Chen W.-J."/>
            <person name="Guiguen Y."/>
        </authorList>
    </citation>
    <scope>NUCLEOTIDE SEQUENCE</scope>
    <source>
        <strain evidence="2">YG-15Mar2019-1</strain>
        <tissue evidence="2">Brain</tissue>
    </source>
</reference>
<dbReference type="AlphaFoldDB" id="A0A9D3QCA1"/>